<dbReference type="SMART" id="SM00419">
    <property type="entry name" value="HTH_CRP"/>
    <property type="match status" value="1"/>
</dbReference>
<dbReference type="Proteomes" id="UP000184010">
    <property type="component" value="Unassembled WGS sequence"/>
</dbReference>
<dbReference type="PROSITE" id="PS50042">
    <property type="entry name" value="CNMP_BINDING_3"/>
    <property type="match status" value="1"/>
</dbReference>
<keyword evidence="1" id="KW-0805">Transcription regulation</keyword>
<dbReference type="InterPro" id="IPR018490">
    <property type="entry name" value="cNMP-bd_dom_sf"/>
</dbReference>
<dbReference type="InterPro" id="IPR036390">
    <property type="entry name" value="WH_DNA-bd_sf"/>
</dbReference>
<dbReference type="Pfam" id="PF13545">
    <property type="entry name" value="HTH_Crp_2"/>
    <property type="match status" value="1"/>
</dbReference>
<reference evidence="7" key="1">
    <citation type="submission" date="2016-12" db="EMBL/GenBank/DDBJ databases">
        <authorList>
            <person name="Varghese N."/>
            <person name="Submissions S."/>
        </authorList>
    </citation>
    <scope>NUCLEOTIDE SEQUENCE [LARGE SCALE GENOMIC DNA]</scope>
    <source>
        <strain evidence="7">DSM 11544</strain>
    </source>
</reference>
<dbReference type="SUPFAM" id="SSF46785">
    <property type="entry name" value="Winged helix' DNA-binding domain"/>
    <property type="match status" value="1"/>
</dbReference>
<keyword evidence="2" id="KW-0238">DNA-binding</keyword>
<evidence type="ECO:0000256" key="3">
    <source>
        <dbReference type="ARBA" id="ARBA00023163"/>
    </source>
</evidence>
<evidence type="ECO:0000313" key="7">
    <source>
        <dbReference type="Proteomes" id="UP000184010"/>
    </source>
</evidence>
<dbReference type="RefSeq" id="WP_072770827.1">
    <property type="nucleotide sequence ID" value="NZ_FRDN01000003.1"/>
</dbReference>
<dbReference type="EMBL" id="FRDN01000003">
    <property type="protein sequence ID" value="SHN50194.1"/>
    <property type="molecule type" value="Genomic_DNA"/>
</dbReference>
<sequence length="232" mass="26915">MDDGVKRIIQEPLIPETFHHVEKLEQFLHHARTSTYAKGAIVLAQGMEFDEIIYVQQGCLAVSMGTDDGHQKFLFHIGEGSIGLPTFLGEYHEVQIHAVKNSTVSFFKVEQILTIFREDEEIILDILQNLLTKVYYFMSQARNLNFYRPSSRVFRLLYNLCVNEGKQVGDHYEINFSLTQKTIGEITGTHYVTVCKLFQMLDRQGIVKKSKDKMIVYDLERLRSLINEIIEY</sequence>
<evidence type="ECO:0000256" key="1">
    <source>
        <dbReference type="ARBA" id="ARBA00023015"/>
    </source>
</evidence>
<dbReference type="Gene3D" id="2.60.120.10">
    <property type="entry name" value="Jelly Rolls"/>
    <property type="match status" value="1"/>
</dbReference>
<dbReference type="Gene3D" id="1.10.10.10">
    <property type="entry name" value="Winged helix-like DNA-binding domain superfamily/Winged helix DNA-binding domain"/>
    <property type="match status" value="1"/>
</dbReference>
<dbReference type="AlphaFoldDB" id="A0A1M7RVJ8"/>
<evidence type="ECO:0000259" key="5">
    <source>
        <dbReference type="PROSITE" id="PS51063"/>
    </source>
</evidence>
<accession>A0A1M7RVJ8</accession>
<evidence type="ECO:0000313" key="6">
    <source>
        <dbReference type="EMBL" id="SHN50194.1"/>
    </source>
</evidence>
<dbReference type="GO" id="GO:0006355">
    <property type="term" value="P:regulation of DNA-templated transcription"/>
    <property type="evidence" value="ECO:0007669"/>
    <property type="project" value="InterPro"/>
</dbReference>
<dbReference type="STRING" id="1121395.SAMN02745215_00149"/>
<protein>
    <submittedName>
        <fullName evidence="6">Transcriptional regulator, Crp/Fnr family</fullName>
    </submittedName>
</protein>
<dbReference type="Pfam" id="PF00027">
    <property type="entry name" value="cNMP_binding"/>
    <property type="match status" value="1"/>
</dbReference>
<keyword evidence="3" id="KW-0804">Transcription</keyword>
<dbReference type="PROSITE" id="PS51063">
    <property type="entry name" value="HTH_CRP_2"/>
    <property type="match status" value="1"/>
</dbReference>
<keyword evidence="7" id="KW-1185">Reference proteome</keyword>
<feature type="domain" description="HTH crp-type" evidence="5">
    <location>
        <begin position="147"/>
        <end position="220"/>
    </location>
</feature>
<evidence type="ECO:0000259" key="4">
    <source>
        <dbReference type="PROSITE" id="PS50042"/>
    </source>
</evidence>
<gene>
    <name evidence="6" type="ORF">SAMN02745215_00149</name>
</gene>
<dbReference type="InterPro" id="IPR000595">
    <property type="entry name" value="cNMP-bd_dom"/>
</dbReference>
<organism evidence="6 7">
    <name type="scientific">Desulfitobacterium chlororespirans DSM 11544</name>
    <dbReference type="NCBI Taxonomy" id="1121395"/>
    <lineage>
        <taxon>Bacteria</taxon>
        <taxon>Bacillati</taxon>
        <taxon>Bacillota</taxon>
        <taxon>Clostridia</taxon>
        <taxon>Eubacteriales</taxon>
        <taxon>Desulfitobacteriaceae</taxon>
        <taxon>Desulfitobacterium</taxon>
    </lineage>
</organism>
<name>A0A1M7RVJ8_9FIRM</name>
<dbReference type="InterPro" id="IPR012318">
    <property type="entry name" value="HTH_CRP"/>
</dbReference>
<dbReference type="GO" id="GO:0003677">
    <property type="term" value="F:DNA binding"/>
    <property type="evidence" value="ECO:0007669"/>
    <property type="project" value="UniProtKB-KW"/>
</dbReference>
<dbReference type="InterPro" id="IPR036388">
    <property type="entry name" value="WH-like_DNA-bd_sf"/>
</dbReference>
<dbReference type="SMART" id="SM00100">
    <property type="entry name" value="cNMP"/>
    <property type="match status" value="1"/>
</dbReference>
<proteinExistence type="predicted"/>
<dbReference type="CDD" id="cd00038">
    <property type="entry name" value="CAP_ED"/>
    <property type="match status" value="1"/>
</dbReference>
<dbReference type="SUPFAM" id="SSF51206">
    <property type="entry name" value="cAMP-binding domain-like"/>
    <property type="match status" value="1"/>
</dbReference>
<evidence type="ECO:0000256" key="2">
    <source>
        <dbReference type="ARBA" id="ARBA00023125"/>
    </source>
</evidence>
<feature type="domain" description="Cyclic nucleotide-binding" evidence="4">
    <location>
        <begin position="22"/>
        <end position="81"/>
    </location>
</feature>
<dbReference type="InterPro" id="IPR014710">
    <property type="entry name" value="RmlC-like_jellyroll"/>
</dbReference>